<evidence type="ECO:0000313" key="2">
    <source>
        <dbReference type="Proteomes" id="UP000499080"/>
    </source>
</evidence>
<dbReference type="AlphaFoldDB" id="A0A4Y2EYV9"/>
<comment type="caution">
    <text evidence="1">The sequence shown here is derived from an EMBL/GenBank/DDBJ whole genome shotgun (WGS) entry which is preliminary data.</text>
</comment>
<keyword evidence="2" id="KW-1185">Reference proteome</keyword>
<protein>
    <submittedName>
        <fullName evidence="1">Uncharacterized protein</fullName>
    </submittedName>
</protein>
<sequence length="100" mass="11736">MRLANSSSLTSTFEFKHCFAFTSRRRTQYGISLYAANIFEGKDTMDTRRKTDKLVRMRGCFNSFNENCQTFIHLMANSRSTQTWRPFVGDFVEIYSTYAQ</sequence>
<dbReference type="EMBL" id="BGPR01000760">
    <property type="protein sequence ID" value="GBM34440.1"/>
    <property type="molecule type" value="Genomic_DNA"/>
</dbReference>
<dbReference type="Proteomes" id="UP000499080">
    <property type="component" value="Unassembled WGS sequence"/>
</dbReference>
<reference evidence="1 2" key="1">
    <citation type="journal article" date="2019" name="Sci. Rep.">
        <title>Orb-weaving spider Araneus ventricosus genome elucidates the spidroin gene catalogue.</title>
        <authorList>
            <person name="Kono N."/>
            <person name="Nakamura H."/>
            <person name="Ohtoshi R."/>
            <person name="Moran D.A.P."/>
            <person name="Shinohara A."/>
            <person name="Yoshida Y."/>
            <person name="Fujiwara M."/>
            <person name="Mori M."/>
            <person name="Tomita M."/>
            <person name="Arakawa K."/>
        </authorList>
    </citation>
    <scope>NUCLEOTIDE SEQUENCE [LARGE SCALE GENOMIC DNA]</scope>
</reference>
<accession>A0A4Y2EYV9</accession>
<organism evidence="1 2">
    <name type="scientific">Araneus ventricosus</name>
    <name type="common">Orbweaver spider</name>
    <name type="synonym">Epeira ventricosa</name>
    <dbReference type="NCBI Taxonomy" id="182803"/>
    <lineage>
        <taxon>Eukaryota</taxon>
        <taxon>Metazoa</taxon>
        <taxon>Ecdysozoa</taxon>
        <taxon>Arthropoda</taxon>
        <taxon>Chelicerata</taxon>
        <taxon>Arachnida</taxon>
        <taxon>Araneae</taxon>
        <taxon>Araneomorphae</taxon>
        <taxon>Entelegynae</taxon>
        <taxon>Araneoidea</taxon>
        <taxon>Araneidae</taxon>
        <taxon>Araneus</taxon>
    </lineage>
</organism>
<gene>
    <name evidence="1" type="ORF">AVEN_226853_1</name>
</gene>
<evidence type="ECO:0000313" key="1">
    <source>
        <dbReference type="EMBL" id="GBM34440.1"/>
    </source>
</evidence>
<proteinExistence type="predicted"/>
<name>A0A4Y2EYV9_ARAVE</name>